<protein>
    <submittedName>
        <fullName evidence="1">Uncharacterized protein LOC114344291</fullName>
    </submittedName>
</protein>
<proteinExistence type="predicted"/>
<sequence>MLLKPIALQIPQQNTVGCDTQIKRGNKYKENATVSKSTTYQGYIIYILKYHTCNIKSDFGVNSESKLNVGSNAYHTGIATLSFFSSFTMVTKHENFLLIIAGGSCFTVKSHAMIFLTCILVLASVVV</sequence>
<name>A0A6P7H4K5_DIAVI</name>
<dbReference type="InParanoid" id="A0A6P7H4K5"/>
<gene>
    <name evidence="1" type="primary">LOC114344291</name>
</gene>
<evidence type="ECO:0000313" key="1">
    <source>
        <dbReference type="RefSeq" id="XP_028150935.1"/>
    </source>
</evidence>
<accession>A0A6P7H4K5</accession>
<organism evidence="1">
    <name type="scientific">Diabrotica virgifera virgifera</name>
    <name type="common">western corn rootworm</name>
    <dbReference type="NCBI Taxonomy" id="50390"/>
    <lineage>
        <taxon>Eukaryota</taxon>
        <taxon>Metazoa</taxon>
        <taxon>Ecdysozoa</taxon>
        <taxon>Arthropoda</taxon>
        <taxon>Hexapoda</taxon>
        <taxon>Insecta</taxon>
        <taxon>Pterygota</taxon>
        <taxon>Neoptera</taxon>
        <taxon>Endopterygota</taxon>
        <taxon>Coleoptera</taxon>
        <taxon>Polyphaga</taxon>
        <taxon>Cucujiformia</taxon>
        <taxon>Chrysomeloidea</taxon>
        <taxon>Chrysomelidae</taxon>
        <taxon>Galerucinae</taxon>
        <taxon>Diabroticina</taxon>
        <taxon>Diabroticites</taxon>
        <taxon>Diabrotica</taxon>
    </lineage>
</organism>
<dbReference type="RefSeq" id="XP_028150935.1">
    <property type="nucleotide sequence ID" value="XM_028295134.1"/>
</dbReference>
<reference evidence="1" key="1">
    <citation type="submission" date="2025-08" db="UniProtKB">
        <authorList>
            <consortium name="RefSeq"/>
        </authorList>
    </citation>
    <scope>IDENTIFICATION</scope>
    <source>
        <tissue evidence="1">Whole insect</tissue>
    </source>
</reference>
<dbReference type="AlphaFoldDB" id="A0A6P7H4K5"/>